<sequence>MDTKVKASPATPHIGNLQCDQPVFLVTPIDVSVWVISGVGSVWLFVIFANFLGVVLPNPEFSSVQYRSFKYSNIKSFTFNGSIRECHVGGVFSIAPMSRRTKFILEMCSQKDTGNRPFPNSFYIDKSWICNKPLPTVSQNSTNTIANFDKISHDSNNSSELSFGKVSQMSSPLLFTDLEESEPDDAILSPNFPNTNSESEMVKNKETEYKPEFIIQNDIVSSPLLTDWEESEPDDDIRDPDFEPNTYSESEMEINEDIEYEPEFIAENDIENINPEENTQSNNYMPSFPPVIRNMSNLDQPLRSQSCIKENDLGKIKPSGEIRKGKKMADFCYYCETMVLNFSRHIQRNHSLEIEVSKILTYPPKDKQRLKLLNDLRKKGNYINCSKVCKPVQSLRVVGNKTVPCPNCFGFYSSKILWRHRAKCSGKIEEKALVSAQNLLISGLKIDHQLRNTVFPRMQPDEISLVAKKDPLICAYGARYIKTHRQKHDINVASRKMRELARVLIQLRKRNQNIKSLFDALNSCYFDLIVDVVKIESGFDSTKDVFNKPTFAINMGTSLKQVAELAIYHALRTKNVMVNVSSAEAEANLTKFIRVVETQWAYEISTQAINDLNVNKWNKITIVPLASDLKIMKEHLINKANAASEALKLKTKSIEEYIILLETIYCRALLLNRRRPGELQRLTLHTYENSKGNESNYEEFAEVVSESEKILLKRFKRVVIRGKRGRGVPVLFSVDVQEHIQILLQHRDYFYKQSNKFLFGNPTTTEPITGYKVLHKYAKSSGAKNPSAITSTRLRKHLATLTQLFNMNENDMEQLAGFMGHTLGVHRGNYRLPDDVYQTAKVSKLLILMENGGAAKYKGQKLNDIDINLEENLLESAPTKEQDNISEVEESESESDEVVVQTKPKPKNKRVLVPWTTEQKTIVEEFFAQHIQSKKPPKKKECNDLIKKHPEIFKNKSWLKIKVYVQNKYSKKIK</sequence>
<keyword evidence="2" id="KW-0472">Membrane</keyword>
<dbReference type="PANTHER" id="PTHR33480">
    <property type="entry name" value="SET DOMAIN-CONTAINING PROTEIN-RELATED"/>
    <property type="match status" value="1"/>
</dbReference>
<feature type="transmembrane region" description="Helical" evidence="2">
    <location>
        <begin position="31"/>
        <end position="56"/>
    </location>
</feature>
<keyword evidence="2" id="KW-1133">Transmembrane helix</keyword>
<organism evidence="3 4">
    <name type="scientific">Brassicogethes aeneus</name>
    <name type="common">Rape pollen beetle</name>
    <name type="synonym">Meligethes aeneus</name>
    <dbReference type="NCBI Taxonomy" id="1431903"/>
    <lineage>
        <taxon>Eukaryota</taxon>
        <taxon>Metazoa</taxon>
        <taxon>Ecdysozoa</taxon>
        <taxon>Arthropoda</taxon>
        <taxon>Hexapoda</taxon>
        <taxon>Insecta</taxon>
        <taxon>Pterygota</taxon>
        <taxon>Neoptera</taxon>
        <taxon>Endopterygota</taxon>
        <taxon>Coleoptera</taxon>
        <taxon>Polyphaga</taxon>
        <taxon>Cucujiformia</taxon>
        <taxon>Nitidulidae</taxon>
        <taxon>Meligethinae</taxon>
        <taxon>Brassicogethes</taxon>
    </lineage>
</organism>
<name>A0A9P0BD36_BRAAE</name>
<keyword evidence="4" id="KW-1185">Reference proteome</keyword>
<feature type="compositionally biased region" description="Acidic residues" evidence="1">
    <location>
        <begin position="229"/>
        <end position="238"/>
    </location>
</feature>
<accession>A0A9P0BD36</accession>
<dbReference type="EMBL" id="OV121138">
    <property type="protein sequence ID" value="CAH0560491.1"/>
    <property type="molecule type" value="Genomic_DNA"/>
</dbReference>
<evidence type="ECO:0000313" key="4">
    <source>
        <dbReference type="Proteomes" id="UP001154078"/>
    </source>
</evidence>
<dbReference type="AlphaFoldDB" id="A0A9P0BD36"/>
<evidence type="ECO:0000256" key="1">
    <source>
        <dbReference type="SAM" id="MobiDB-lite"/>
    </source>
</evidence>
<feature type="compositionally biased region" description="Acidic residues" evidence="1">
    <location>
        <begin position="884"/>
        <end position="897"/>
    </location>
</feature>
<protein>
    <submittedName>
        <fullName evidence="3">Uncharacterized protein</fullName>
    </submittedName>
</protein>
<dbReference type="Proteomes" id="UP001154078">
    <property type="component" value="Chromosome 7"/>
</dbReference>
<proteinExistence type="predicted"/>
<dbReference type="OrthoDB" id="6772351at2759"/>
<reference evidence="3" key="1">
    <citation type="submission" date="2021-12" db="EMBL/GenBank/DDBJ databases">
        <authorList>
            <person name="King R."/>
        </authorList>
    </citation>
    <scope>NUCLEOTIDE SEQUENCE</scope>
</reference>
<dbReference type="PANTHER" id="PTHR33480:SF1">
    <property type="entry name" value="TYR RECOMBINASE DOMAIN-CONTAINING PROTEIN"/>
    <property type="match status" value="1"/>
</dbReference>
<gene>
    <name evidence="3" type="ORF">MELIAE_LOCUS10237</name>
</gene>
<evidence type="ECO:0000313" key="3">
    <source>
        <dbReference type="EMBL" id="CAH0560491.1"/>
    </source>
</evidence>
<keyword evidence="2" id="KW-0812">Transmembrane</keyword>
<feature type="region of interest" description="Disordered" evidence="1">
    <location>
        <begin position="876"/>
        <end position="902"/>
    </location>
</feature>
<evidence type="ECO:0000256" key="2">
    <source>
        <dbReference type="SAM" id="Phobius"/>
    </source>
</evidence>
<feature type="region of interest" description="Disordered" evidence="1">
    <location>
        <begin position="229"/>
        <end position="249"/>
    </location>
</feature>